<dbReference type="AlphaFoldDB" id="A0A1J5QU97"/>
<evidence type="ECO:0000259" key="1">
    <source>
        <dbReference type="PROSITE" id="PS51186"/>
    </source>
</evidence>
<protein>
    <submittedName>
        <fullName evidence="2">Acetyltransferase (GNAT) family protein</fullName>
    </submittedName>
</protein>
<dbReference type="Gene3D" id="3.40.630.30">
    <property type="match status" value="1"/>
</dbReference>
<sequence>MSAIAIPGLGSVDIRPIDEDYPRPKSHSIYDDWGDFAPEARTMSFSRWLIEFTTVDGEVDAVGDMSSHAIWYGPTPGSRAMNIGISLIESHRGMGIGSAAQSLLAAELHRQGIVRVEAGTDVANIAEQRSLQKAGFRYEGTARSAQSRADGLHDLQIWSHVEDS</sequence>
<feature type="domain" description="N-acetyltransferase" evidence="1">
    <location>
        <begin position="12"/>
        <end position="164"/>
    </location>
</feature>
<dbReference type="InterPro" id="IPR051908">
    <property type="entry name" value="Ribosomal_N-acetyltransferase"/>
</dbReference>
<accession>A0A1J5QU97</accession>
<dbReference type="SUPFAM" id="SSF55729">
    <property type="entry name" value="Acyl-CoA N-acyltransferases (Nat)"/>
    <property type="match status" value="1"/>
</dbReference>
<name>A0A1J5QU97_9ZZZZ</name>
<dbReference type="InterPro" id="IPR016181">
    <property type="entry name" value="Acyl_CoA_acyltransferase"/>
</dbReference>
<dbReference type="EMBL" id="MLJW01000976">
    <property type="protein sequence ID" value="OIQ81059.1"/>
    <property type="molecule type" value="Genomic_DNA"/>
</dbReference>
<proteinExistence type="predicted"/>
<gene>
    <name evidence="2" type="ORF">GALL_371830</name>
</gene>
<evidence type="ECO:0000313" key="2">
    <source>
        <dbReference type="EMBL" id="OIQ81059.1"/>
    </source>
</evidence>
<dbReference type="PANTHER" id="PTHR43441">
    <property type="entry name" value="RIBOSOMAL-PROTEIN-SERINE ACETYLTRANSFERASE"/>
    <property type="match status" value="1"/>
</dbReference>
<dbReference type="PANTHER" id="PTHR43441:SF2">
    <property type="entry name" value="FAMILY ACETYLTRANSFERASE, PUTATIVE (AFU_ORTHOLOGUE AFUA_7G00850)-RELATED"/>
    <property type="match status" value="1"/>
</dbReference>
<dbReference type="Pfam" id="PF13302">
    <property type="entry name" value="Acetyltransf_3"/>
    <property type="match status" value="1"/>
</dbReference>
<comment type="caution">
    <text evidence="2">The sequence shown here is derived from an EMBL/GenBank/DDBJ whole genome shotgun (WGS) entry which is preliminary data.</text>
</comment>
<organism evidence="2">
    <name type="scientific">mine drainage metagenome</name>
    <dbReference type="NCBI Taxonomy" id="410659"/>
    <lineage>
        <taxon>unclassified sequences</taxon>
        <taxon>metagenomes</taxon>
        <taxon>ecological metagenomes</taxon>
    </lineage>
</organism>
<dbReference type="PROSITE" id="PS51186">
    <property type="entry name" value="GNAT"/>
    <property type="match status" value="1"/>
</dbReference>
<dbReference type="GO" id="GO:1990189">
    <property type="term" value="F:protein N-terminal-serine acetyltransferase activity"/>
    <property type="evidence" value="ECO:0007669"/>
    <property type="project" value="TreeGrafter"/>
</dbReference>
<dbReference type="GO" id="GO:0008999">
    <property type="term" value="F:protein-N-terminal-alanine acetyltransferase activity"/>
    <property type="evidence" value="ECO:0007669"/>
    <property type="project" value="TreeGrafter"/>
</dbReference>
<dbReference type="GO" id="GO:0005737">
    <property type="term" value="C:cytoplasm"/>
    <property type="evidence" value="ECO:0007669"/>
    <property type="project" value="TreeGrafter"/>
</dbReference>
<keyword evidence="2" id="KW-0808">Transferase</keyword>
<reference evidence="2" key="1">
    <citation type="submission" date="2016-10" db="EMBL/GenBank/DDBJ databases">
        <title>Sequence of Gallionella enrichment culture.</title>
        <authorList>
            <person name="Poehlein A."/>
            <person name="Muehling M."/>
            <person name="Daniel R."/>
        </authorList>
    </citation>
    <scope>NUCLEOTIDE SEQUENCE</scope>
</reference>
<dbReference type="InterPro" id="IPR000182">
    <property type="entry name" value="GNAT_dom"/>
</dbReference>